<name>A0A419S486_9SPHI</name>
<evidence type="ECO:0000256" key="1">
    <source>
        <dbReference type="ARBA" id="ARBA00010641"/>
    </source>
</evidence>
<dbReference type="PANTHER" id="PTHR43133:SF8">
    <property type="entry name" value="RNA POLYMERASE SIGMA FACTOR HI_1459-RELATED"/>
    <property type="match status" value="1"/>
</dbReference>
<proteinExistence type="inferred from homology"/>
<dbReference type="OrthoDB" id="1099849at2"/>
<dbReference type="InterPro" id="IPR014284">
    <property type="entry name" value="RNA_pol_sigma-70_dom"/>
</dbReference>
<protein>
    <submittedName>
        <fullName evidence="6">RNA polymerase subunit sigma-70</fullName>
    </submittedName>
</protein>
<evidence type="ECO:0000313" key="7">
    <source>
        <dbReference type="Proteomes" id="UP000283433"/>
    </source>
</evidence>
<keyword evidence="4" id="KW-0238">DNA-binding</keyword>
<dbReference type="InterPro" id="IPR013324">
    <property type="entry name" value="RNA_pol_sigma_r3/r4-like"/>
</dbReference>
<evidence type="ECO:0000256" key="2">
    <source>
        <dbReference type="ARBA" id="ARBA00023015"/>
    </source>
</evidence>
<dbReference type="GO" id="GO:0003677">
    <property type="term" value="F:DNA binding"/>
    <property type="evidence" value="ECO:0007669"/>
    <property type="project" value="UniProtKB-KW"/>
</dbReference>
<dbReference type="InterPro" id="IPR039425">
    <property type="entry name" value="RNA_pol_sigma-70-like"/>
</dbReference>
<gene>
    <name evidence="6" type="ORF">BCY91_08305</name>
</gene>
<dbReference type="InterPro" id="IPR013325">
    <property type="entry name" value="RNA_pol_sigma_r2"/>
</dbReference>
<accession>A0A419S486</accession>
<dbReference type="RefSeq" id="WP_120182468.1">
    <property type="nucleotide sequence ID" value="NZ_MBTA01000026.1"/>
</dbReference>
<dbReference type="AlphaFoldDB" id="A0A419S486"/>
<dbReference type="NCBIfam" id="TIGR02937">
    <property type="entry name" value="sigma70-ECF"/>
    <property type="match status" value="1"/>
</dbReference>
<dbReference type="Proteomes" id="UP000283433">
    <property type="component" value="Unassembled WGS sequence"/>
</dbReference>
<organism evidence="6 7">
    <name type="scientific">Pelobium manganitolerans</name>
    <dbReference type="NCBI Taxonomy" id="1842495"/>
    <lineage>
        <taxon>Bacteria</taxon>
        <taxon>Pseudomonadati</taxon>
        <taxon>Bacteroidota</taxon>
        <taxon>Sphingobacteriia</taxon>
        <taxon>Sphingobacteriales</taxon>
        <taxon>Sphingobacteriaceae</taxon>
        <taxon>Pelobium</taxon>
    </lineage>
</organism>
<dbReference type="GO" id="GO:0006352">
    <property type="term" value="P:DNA-templated transcription initiation"/>
    <property type="evidence" value="ECO:0007669"/>
    <property type="project" value="InterPro"/>
</dbReference>
<dbReference type="EMBL" id="MBTA01000026">
    <property type="protein sequence ID" value="RKD14463.1"/>
    <property type="molecule type" value="Genomic_DNA"/>
</dbReference>
<sequence length="192" mass="22179">MAANKIHSDQFYIDGLLANDSRIIKQIYDKFSAKVKRYICNNSGDEDDAGDIFQECLIDLYNQAKYKSLKLTCPFEPFFLLLCKRKWLNQLKKKSVIPVTKNDDGLLNIGEDVFSQADELEEEERQSALYLKMFDKLSERCREIIKLALSDEHQEKIAAQLGVSYGYLRKKKSECLASLIQMIKMEENKSNG</sequence>
<keyword evidence="7" id="KW-1185">Reference proteome</keyword>
<dbReference type="Gene3D" id="1.10.1740.10">
    <property type="match status" value="1"/>
</dbReference>
<keyword evidence="5" id="KW-0804">Transcription</keyword>
<dbReference type="Gene3D" id="1.10.10.10">
    <property type="entry name" value="Winged helix-like DNA-binding domain superfamily/Winged helix DNA-binding domain"/>
    <property type="match status" value="1"/>
</dbReference>
<keyword evidence="2" id="KW-0805">Transcription regulation</keyword>
<comment type="caution">
    <text evidence="6">The sequence shown here is derived from an EMBL/GenBank/DDBJ whole genome shotgun (WGS) entry which is preliminary data.</text>
</comment>
<evidence type="ECO:0000256" key="5">
    <source>
        <dbReference type="ARBA" id="ARBA00023163"/>
    </source>
</evidence>
<dbReference type="SUPFAM" id="SSF88659">
    <property type="entry name" value="Sigma3 and sigma4 domains of RNA polymerase sigma factors"/>
    <property type="match status" value="1"/>
</dbReference>
<evidence type="ECO:0000313" key="6">
    <source>
        <dbReference type="EMBL" id="RKD14463.1"/>
    </source>
</evidence>
<evidence type="ECO:0000256" key="3">
    <source>
        <dbReference type="ARBA" id="ARBA00023082"/>
    </source>
</evidence>
<dbReference type="GO" id="GO:0016987">
    <property type="term" value="F:sigma factor activity"/>
    <property type="evidence" value="ECO:0007669"/>
    <property type="project" value="UniProtKB-KW"/>
</dbReference>
<dbReference type="SUPFAM" id="SSF88946">
    <property type="entry name" value="Sigma2 domain of RNA polymerase sigma factors"/>
    <property type="match status" value="1"/>
</dbReference>
<keyword evidence="3" id="KW-0731">Sigma factor</keyword>
<dbReference type="PANTHER" id="PTHR43133">
    <property type="entry name" value="RNA POLYMERASE ECF-TYPE SIGMA FACTO"/>
    <property type="match status" value="1"/>
</dbReference>
<comment type="similarity">
    <text evidence="1">Belongs to the sigma-70 factor family. ECF subfamily.</text>
</comment>
<reference evidence="6 7" key="1">
    <citation type="submission" date="2016-07" db="EMBL/GenBank/DDBJ databases">
        <title>Genome of Pelobium manganitolerans.</title>
        <authorList>
            <person name="Wu S."/>
            <person name="Wang G."/>
        </authorList>
    </citation>
    <scope>NUCLEOTIDE SEQUENCE [LARGE SCALE GENOMIC DNA]</scope>
    <source>
        <strain evidence="6 7">YS-25</strain>
    </source>
</reference>
<dbReference type="InterPro" id="IPR036388">
    <property type="entry name" value="WH-like_DNA-bd_sf"/>
</dbReference>
<evidence type="ECO:0000256" key="4">
    <source>
        <dbReference type="ARBA" id="ARBA00023125"/>
    </source>
</evidence>